<dbReference type="SMART" id="SM00822">
    <property type="entry name" value="PKS_KR"/>
    <property type="match status" value="1"/>
</dbReference>
<dbReference type="PRINTS" id="PR00081">
    <property type="entry name" value="GDHRDH"/>
</dbReference>
<accession>A0A1H0ZUU8</accession>
<dbReference type="InterPro" id="IPR036291">
    <property type="entry name" value="NAD(P)-bd_dom_sf"/>
</dbReference>
<keyword evidence="5" id="KW-1185">Reference proteome</keyword>
<dbReference type="FunFam" id="3.40.50.720:FF:000084">
    <property type="entry name" value="Short-chain dehydrogenase reductase"/>
    <property type="match status" value="1"/>
</dbReference>
<dbReference type="Gene3D" id="3.40.50.720">
    <property type="entry name" value="NAD(P)-binding Rossmann-like Domain"/>
    <property type="match status" value="1"/>
</dbReference>
<dbReference type="CDD" id="cd05233">
    <property type="entry name" value="SDR_c"/>
    <property type="match status" value="1"/>
</dbReference>
<evidence type="ECO:0000313" key="5">
    <source>
        <dbReference type="Proteomes" id="UP000217103"/>
    </source>
</evidence>
<dbReference type="InterPro" id="IPR002347">
    <property type="entry name" value="SDR_fam"/>
</dbReference>
<dbReference type="NCBIfam" id="NF005559">
    <property type="entry name" value="PRK07231.1"/>
    <property type="match status" value="1"/>
</dbReference>
<dbReference type="Pfam" id="PF13561">
    <property type="entry name" value="adh_short_C2"/>
    <property type="match status" value="1"/>
</dbReference>
<sequence length="250" mass="25970">MAEFNGKTILITGGGSGMGLATARRLVAEGASVVLAGRNGERLETAAKELDAGDRVLTVVTDVSRVQDLDRLVERVRDRFGSLDGVFANAGRADFAPGAAVTESAFDALVATNFKGVYFTVQKAAPLLNDGGAVVINGSWLVHRGLGFTSVYAATKAAVVNLARTFAAELAPRGIRVNAVSPGYIRTEMFDGISTTEEAREACRSQVILGRLGQADDVAGAVLFLLSPAASYITGQELLVDGGLIPSVPA</sequence>
<reference evidence="4 5" key="1">
    <citation type="submission" date="2016-10" db="EMBL/GenBank/DDBJ databases">
        <authorList>
            <person name="de Groot N.N."/>
        </authorList>
    </citation>
    <scope>NUCLEOTIDE SEQUENCE [LARGE SCALE GENOMIC DNA]</scope>
    <source>
        <strain evidence="4 5">DSM 43794</strain>
    </source>
</reference>
<dbReference type="PROSITE" id="PS00061">
    <property type="entry name" value="ADH_SHORT"/>
    <property type="match status" value="1"/>
</dbReference>
<dbReference type="InterPro" id="IPR057326">
    <property type="entry name" value="KR_dom"/>
</dbReference>
<evidence type="ECO:0000259" key="3">
    <source>
        <dbReference type="SMART" id="SM00822"/>
    </source>
</evidence>
<keyword evidence="2" id="KW-0560">Oxidoreductase</keyword>
<dbReference type="PANTHER" id="PTHR42760">
    <property type="entry name" value="SHORT-CHAIN DEHYDROGENASES/REDUCTASES FAMILY MEMBER"/>
    <property type="match status" value="1"/>
</dbReference>
<gene>
    <name evidence="4" type="ORF">SAMN04489764_0140</name>
</gene>
<dbReference type="STRING" id="35622.SAMN04489764_0140"/>
<dbReference type="AlphaFoldDB" id="A0A1H0ZUU8"/>
<feature type="domain" description="Ketoreductase" evidence="3">
    <location>
        <begin position="7"/>
        <end position="188"/>
    </location>
</feature>
<dbReference type="RefSeq" id="WP_093262972.1">
    <property type="nucleotide sequence ID" value="NZ_FNKK01000002.1"/>
</dbReference>
<dbReference type="PANTHER" id="PTHR42760:SF133">
    <property type="entry name" value="3-OXOACYL-[ACYL-CARRIER-PROTEIN] REDUCTASE"/>
    <property type="match status" value="1"/>
</dbReference>
<organism evidence="4 5">
    <name type="scientific">Thermostaphylospora chromogena</name>
    <dbReference type="NCBI Taxonomy" id="35622"/>
    <lineage>
        <taxon>Bacteria</taxon>
        <taxon>Bacillati</taxon>
        <taxon>Actinomycetota</taxon>
        <taxon>Actinomycetes</taxon>
        <taxon>Streptosporangiales</taxon>
        <taxon>Thermomonosporaceae</taxon>
        <taxon>Thermostaphylospora</taxon>
    </lineage>
</organism>
<dbReference type="InterPro" id="IPR020904">
    <property type="entry name" value="Sc_DH/Rdtase_CS"/>
</dbReference>
<dbReference type="SUPFAM" id="SSF51735">
    <property type="entry name" value="NAD(P)-binding Rossmann-fold domains"/>
    <property type="match status" value="1"/>
</dbReference>
<evidence type="ECO:0000256" key="1">
    <source>
        <dbReference type="ARBA" id="ARBA00006484"/>
    </source>
</evidence>
<dbReference type="OrthoDB" id="9803333at2"/>
<evidence type="ECO:0000313" key="4">
    <source>
        <dbReference type="EMBL" id="SDQ30816.1"/>
    </source>
</evidence>
<protein>
    <submittedName>
        <fullName evidence="4">NAD(P)-dependent dehydrogenase, short-chain alcohol dehydrogenase family</fullName>
    </submittedName>
</protein>
<comment type="similarity">
    <text evidence="1">Belongs to the short-chain dehydrogenases/reductases (SDR) family.</text>
</comment>
<evidence type="ECO:0000256" key="2">
    <source>
        <dbReference type="ARBA" id="ARBA00023002"/>
    </source>
</evidence>
<name>A0A1H0ZUU8_9ACTN</name>
<dbReference type="EMBL" id="FNKK01000002">
    <property type="protein sequence ID" value="SDQ30816.1"/>
    <property type="molecule type" value="Genomic_DNA"/>
</dbReference>
<proteinExistence type="inferred from homology"/>
<dbReference type="Proteomes" id="UP000217103">
    <property type="component" value="Unassembled WGS sequence"/>
</dbReference>
<dbReference type="GO" id="GO:0016616">
    <property type="term" value="F:oxidoreductase activity, acting on the CH-OH group of donors, NAD or NADP as acceptor"/>
    <property type="evidence" value="ECO:0007669"/>
    <property type="project" value="TreeGrafter"/>
</dbReference>